<sequence>MKRKLIAMALSLVMLVGLVIPPGVPVMADDVEGVQTDASTLTTWSEVFGGDTLSTKDIGRIWTDKTVSEESITLQGDVGDSGLTIDKAADADFQVVLSALGSTATIIDQTQIPMDVSLVLDMSPDMEQYVNEMLVAANAALREILVSNPQNRVSVVTYDNTSLTLLPLNHYENYDNGTATTQLLVRTQDGVASRGILTGQPLVSIAFDFDSTCYRNYQVGINEGMYNLSSAADVTAEVKNTSGQTETVLRVPVVISMASGNPERGNELYVGTPQAMEESSYVNPFNIDGQIANLNPQNYIAQSFLSLLTAAYGKQAIEENYTYNGNSKQPYIYTVGLGDLTNDSDKTMAELVLNPQATLTDALQIGIENVLVKDALESFNNSSVQLMRAQAAIRDRHIYQTIYRGSNTELTLDDLKYNDGYFAATDLDTGDAWQNIFDQIINQVNTVNPSFPTTEIEGVAGTGGDSKVLTFTDKLGAYMNVTGMPSIVFGGNKYDAVTSNTIGDTTTYTFPSQQIDANDIYPGGNLNTIQLTVTKGDNDLNMLSWTIPANLLPLRTVTATAAVDPNGTISYAIQEGKNAYPIRLFYSVAKDDTHTWGVADNDYLTANSLNGVTSYYAGEYDSATQGDEQYGTATAVFTPASSNAFYKYTEDTVLYNLVNTAGGTTTYLTEAAAAAAGQTTILPGQNVVNVNDVAYRLQPATGYTPGLAYYYEHVYYQATGIGDAADKLTDYHMLEDGSRISVSNNAMIVDSVLYIKAGTDKLSRVADANFVKSPNVTDTASTYNYPVFANGQVTVRLGNNGLLTEAALTGSLTVTVDATTGDGANQDQEFTYTLNLSNLNGQTALSGAYAIKINNTDSGTKISNGGTFSLKAGDTAVIEGLPVGAQYQLTQTHVDGYTPAFTGDVVAAVGQGGYINYADKSGTVTLDKSVTVTNAYDATTATYLLTYNGNAIEGTVTGVPAQQGGIQGGTTVALSVDKPAHSNVDGKAVAFIGWTETKTDKIYSLEDKQEFAALTVYAASAQYTMPNTNTTLYAVWGYDTNNDGTADVAEDVYTLTYNANGGAFADNATTKTVDVVAQTGYTLLSGAPLPTHAEGTWDKKTVAVVCMGWSETKHENIYSVNDSRPTDIVTSVDITGNTTVYAVWGYDADGNGTADINDGTWTITVETGDNGSAAVDYSFNQPAANSLARTLSNTYSVVAGQNLTVNITPDSGYAVDTITVDNVPYKNTNGAASPSGAGYTSTSFQAVSFNNVAANHTISITFDAVTGDGNIPDKYNRTLTYNANGGEFADGNATITKQHLEEKSYRFTDSAVKVDAPTHDAVDGKDVLFLGWLTENDKEDNKIYGAEDTGVLSKLQYSVTISATGTQLYAAWAYDEDGDGVPDVEQAAKYALTYDTNAMENDTVTGGITDDNDYISGQTVVLADGSSLSYTESGADAKKVVFIGWSANDTDQIYSDSDDDKAAFAKITIVPAVTFDKANITVYAVWGYDADGDGRADVLGNDYVIYPFAGLNGSINPDKATTVTKGGEKAFTLSPASGYAVDLIYIDRTPFCNDGTEDLAGYDKDNKTYTFSDVQADHSIVVTFAEDADSNGIPDKYKTYTVTASVDGSNNGSISPATKVVRAGDDVEFTITANADYALDYITVNDDVVYANNDAENPFESVWTLEDVQADSAVVAYFGEDTDGDGIPDEPTYLTVTAQAGANGTISPSGTVFVKRGENQTFTIAANSGYHISDVTVNGQSVGAVSSYEIENITANAAITASFAVNTGGGATRYIINASAGKGGKISPDGSVSVIRNGERTFTITANEGYEISDVLVDGESVGAVEKYTFEKVRERHTIEAIFALESGVADPDDTNVSDWLNTKDHNAYLNGYADGAFAPGSVMTRAEVAQMFYNLLLDKNVAITANFVDVADNAWYAKPVNTLASLGIIKGVGDNRFDPNRAITRAEFTVIAMGFAELDTGGKNIFTDVDEDDWFYDQVVGSIQYGWINGYEDGSFRPNNTITRAEVTTITNRLLDRAADEDYVDAHAGSLRTFSDVSVSNWAYYNIIEATNGHEYKKSGSAENWTDLAD</sequence>
<accession>A0A9D1KYT0</accession>
<feature type="chain" id="PRO_5038800265" evidence="2">
    <location>
        <begin position="29"/>
        <end position="2071"/>
    </location>
</feature>
<protein>
    <submittedName>
        <fullName evidence="4">S-layer homology domain-containing protein</fullName>
    </submittedName>
</protein>
<reference evidence="4" key="2">
    <citation type="journal article" date="2021" name="PeerJ">
        <title>Extensive microbial diversity within the chicken gut microbiome revealed by metagenomics and culture.</title>
        <authorList>
            <person name="Gilroy R."/>
            <person name="Ravi A."/>
            <person name="Getino M."/>
            <person name="Pursley I."/>
            <person name="Horton D.L."/>
            <person name="Alikhan N.F."/>
            <person name="Baker D."/>
            <person name="Gharbi K."/>
            <person name="Hall N."/>
            <person name="Watson M."/>
            <person name="Adriaenssens E.M."/>
            <person name="Foster-Nyarko E."/>
            <person name="Jarju S."/>
            <person name="Secka A."/>
            <person name="Antonio M."/>
            <person name="Oren A."/>
            <person name="Chaudhuri R.R."/>
            <person name="La Ragione R."/>
            <person name="Hildebrand F."/>
            <person name="Pallen M.J."/>
        </authorList>
    </citation>
    <scope>NUCLEOTIDE SEQUENCE</scope>
    <source>
        <strain evidence="4">2830</strain>
    </source>
</reference>
<organism evidence="4 5">
    <name type="scientific">Candidatus Avidehalobacter gallistercoris</name>
    <dbReference type="NCBI Taxonomy" id="2840694"/>
    <lineage>
        <taxon>Bacteria</taxon>
        <taxon>Bacillati</taxon>
        <taxon>Bacillota</taxon>
        <taxon>Clostridia</taxon>
        <taxon>Eubacteriales</taxon>
        <taxon>Peptococcaceae</taxon>
        <taxon>Peptococcaceae incertae sedis</taxon>
        <taxon>Candidatus Avidehalobacter</taxon>
    </lineage>
</organism>
<dbReference type="SUPFAM" id="SSF53300">
    <property type="entry name" value="vWA-like"/>
    <property type="match status" value="1"/>
</dbReference>
<evidence type="ECO:0000256" key="1">
    <source>
        <dbReference type="ARBA" id="ARBA00022737"/>
    </source>
</evidence>
<dbReference type="EMBL" id="DVMH01000027">
    <property type="protein sequence ID" value="HIU10618.1"/>
    <property type="molecule type" value="Genomic_DNA"/>
</dbReference>
<dbReference type="InterPro" id="IPR051465">
    <property type="entry name" value="Cell_Envelope_Struct_Comp"/>
</dbReference>
<dbReference type="Gene3D" id="3.40.50.410">
    <property type="entry name" value="von Willebrand factor, type A domain"/>
    <property type="match status" value="1"/>
</dbReference>
<dbReference type="PANTHER" id="PTHR43308">
    <property type="entry name" value="OUTER MEMBRANE PROTEIN ALPHA-RELATED"/>
    <property type="match status" value="1"/>
</dbReference>
<keyword evidence="1" id="KW-0677">Repeat</keyword>
<dbReference type="Proteomes" id="UP000824124">
    <property type="component" value="Unassembled WGS sequence"/>
</dbReference>
<evidence type="ECO:0000313" key="4">
    <source>
        <dbReference type="EMBL" id="HIU10618.1"/>
    </source>
</evidence>
<comment type="caution">
    <text evidence="4">The sequence shown here is derived from an EMBL/GenBank/DDBJ whole genome shotgun (WGS) entry which is preliminary data.</text>
</comment>
<reference evidence="4" key="1">
    <citation type="submission" date="2020-10" db="EMBL/GenBank/DDBJ databases">
        <authorList>
            <person name="Gilroy R."/>
        </authorList>
    </citation>
    <scope>NUCLEOTIDE SEQUENCE</scope>
    <source>
        <strain evidence="4">2830</strain>
    </source>
</reference>
<dbReference type="InterPro" id="IPR055382">
    <property type="entry name" value="DUF7601"/>
</dbReference>
<feature type="signal peptide" evidence="2">
    <location>
        <begin position="1"/>
        <end position="28"/>
    </location>
</feature>
<dbReference type="InterPro" id="IPR001119">
    <property type="entry name" value="SLH_dom"/>
</dbReference>
<evidence type="ECO:0000259" key="3">
    <source>
        <dbReference type="PROSITE" id="PS51272"/>
    </source>
</evidence>
<dbReference type="InterPro" id="IPR036465">
    <property type="entry name" value="vWFA_dom_sf"/>
</dbReference>
<dbReference type="PROSITE" id="PS51272">
    <property type="entry name" value="SLH"/>
    <property type="match status" value="2"/>
</dbReference>
<keyword evidence="2" id="KW-0732">Signal</keyword>
<name>A0A9D1KYT0_9FIRM</name>
<evidence type="ECO:0000256" key="2">
    <source>
        <dbReference type="SAM" id="SignalP"/>
    </source>
</evidence>
<proteinExistence type="predicted"/>
<feature type="domain" description="SLH" evidence="3">
    <location>
        <begin position="1963"/>
        <end position="2026"/>
    </location>
</feature>
<dbReference type="Pfam" id="PF00395">
    <property type="entry name" value="SLH"/>
    <property type="match status" value="2"/>
</dbReference>
<feature type="domain" description="SLH" evidence="3">
    <location>
        <begin position="1904"/>
        <end position="1962"/>
    </location>
</feature>
<dbReference type="Gene3D" id="2.60.40.1140">
    <property type="entry name" value="Collagen-binding surface protein Cna, B-type domain"/>
    <property type="match status" value="1"/>
</dbReference>
<gene>
    <name evidence="4" type="ORF">IAB00_05180</name>
</gene>
<dbReference type="Pfam" id="PF24547">
    <property type="entry name" value="DUF7601"/>
    <property type="match status" value="1"/>
</dbReference>
<evidence type="ECO:0000313" key="5">
    <source>
        <dbReference type="Proteomes" id="UP000824124"/>
    </source>
</evidence>